<gene>
    <name evidence="3" type="primary">Aste57867_191</name>
    <name evidence="2" type="ORF">As57867_000191</name>
    <name evidence="3" type="ORF">ASTE57867_191</name>
</gene>
<feature type="region of interest" description="Disordered" evidence="1">
    <location>
        <begin position="74"/>
        <end position="98"/>
    </location>
</feature>
<accession>A0A485K1Z4</accession>
<proteinExistence type="predicted"/>
<reference evidence="3 4" key="1">
    <citation type="submission" date="2019-03" db="EMBL/GenBank/DDBJ databases">
        <authorList>
            <person name="Gaulin E."/>
            <person name="Dumas B."/>
        </authorList>
    </citation>
    <scope>NUCLEOTIDE SEQUENCE [LARGE SCALE GENOMIC DNA]</scope>
    <source>
        <strain evidence="3">CBS 568.67</strain>
    </source>
</reference>
<reference evidence="2" key="2">
    <citation type="submission" date="2019-06" db="EMBL/GenBank/DDBJ databases">
        <title>Genomics analysis of Aphanomyces spp. identifies a new class of oomycete effector associated with host adaptation.</title>
        <authorList>
            <person name="Gaulin E."/>
        </authorList>
    </citation>
    <scope>NUCLEOTIDE SEQUENCE</scope>
    <source>
        <strain evidence="2">CBS 578.67</strain>
    </source>
</reference>
<dbReference type="EMBL" id="VJMH01000007">
    <property type="protein sequence ID" value="KAF0720598.1"/>
    <property type="molecule type" value="Genomic_DNA"/>
</dbReference>
<organism evidence="3 4">
    <name type="scientific">Aphanomyces stellatus</name>
    <dbReference type="NCBI Taxonomy" id="120398"/>
    <lineage>
        <taxon>Eukaryota</taxon>
        <taxon>Sar</taxon>
        <taxon>Stramenopiles</taxon>
        <taxon>Oomycota</taxon>
        <taxon>Saprolegniomycetes</taxon>
        <taxon>Saprolegniales</taxon>
        <taxon>Verrucalvaceae</taxon>
        <taxon>Aphanomyces</taxon>
    </lineage>
</organism>
<sequence>MMTSPLHPPPKPTLEALSAKIKRARKDDTSCGLLSYTAKKRRSIDKYIEGTSEADSKASSDMVTLILYLDERAAKREESRTERQEKADREREAREARREEMHILLMGKLFGQKEE</sequence>
<dbReference type="Proteomes" id="UP000332933">
    <property type="component" value="Unassembled WGS sequence"/>
</dbReference>
<protein>
    <submittedName>
        <fullName evidence="3">Aste57867_191 protein</fullName>
    </submittedName>
</protein>
<evidence type="ECO:0000313" key="3">
    <source>
        <dbReference type="EMBL" id="VFT77417.1"/>
    </source>
</evidence>
<dbReference type="EMBL" id="CAADRA010000007">
    <property type="protein sequence ID" value="VFT77417.1"/>
    <property type="molecule type" value="Genomic_DNA"/>
</dbReference>
<keyword evidence="4" id="KW-1185">Reference proteome</keyword>
<dbReference type="AlphaFoldDB" id="A0A485K1Z4"/>
<evidence type="ECO:0000313" key="4">
    <source>
        <dbReference type="Proteomes" id="UP000332933"/>
    </source>
</evidence>
<evidence type="ECO:0000313" key="2">
    <source>
        <dbReference type="EMBL" id="KAF0720598.1"/>
    </source>
</evidence>
<evidence type="ECO:0000256" key="1">
    <source>
        <dbReference type="SAM" id="MobiDB-lite"/>
    </source>
</evidence>
<name>A0A485K1Z4_9STRA</name>